<evidence type="ECO:0000256" key="3">
    <source>
        <dbReference type="ARBA" id="ARBA00022475"/>
    </source>
</evidence>
<dbReference type="Gene3D" id="1.10.3720.10">
    <property type="entry name" value="MetI-like"/>
    <property type="match status" value="1"/>
</dbReference>
<evidence type="ECO:0000256" key="5">
    <source>
        <dbReference type="ARBA" id="ARBA00022989"/>
    </source>
</evidence>
<dbReference type="Proteomes" id="UP001494902">
    <property type="component" value="Unassembled WGS sequence"/>
</dbReference>
<reference evidence="9 10" key="1">
    <citation type="submission" date="2024-03" db="EMBL/GenBank/DDBJ databases">
        <title>Draft genome sequence of Pseudonocardia nematodicida JCM 31783.</title>
        <authorList>
            <person name="Butdee W."/>
            <person name="Duangmal K."/>
        </authorList>
    </citation>
    <scope>NUCLEOTIDE SEQUENCE [LARGE SCALE GENOMIC DNA]</scope>
    <source>
        <strain evidence="9 10">JCM 31783</strain>
    </source>
</reference>
<dbReference type="Pfam" id="PF00528">
    <property type="entry name" value="BPD_transp_1"/>
    <property type="match status" value="1"/>
</dbReference>
<feature type="transmembrane region" description="Helical" evidence="7">
    <location>
        <begin position="101"/>
        <end position="121"/>
    </location>
</feature>
<feature type="transmembrane region" description="Helical" evidence="7">
    <location>
        <begin position="284"/>
        <end position="310"/>
    </location>
</feature>
<proteinExistence type="inferred from homology"/>
<dbReference type="InterPro" id="IPR035906">
    <property type="entry name" value="MetI-like_sf"/>
</dbReference>
<keyword evidence="5 7" id="KW-1133">Transmembrane helix</keyword>
<keyword evidence="3" id="KW-1003">Cell membrane</keyword>
<keyword evidence="4 7" id="KW-0812">Transmembrane</keyword>
<evidence type="ECO:0000256" key="6">
    <source>
        <dbReference type="ARBA" id="ARBA00023136"/>
    </source>
</evidence>
<keyword evidence="2 7" id="KW-0813">Transport</keyword>
<feature type="domain" description="ABC transmembrane type-1" evidence="8">
    <location>
        <begin position="99"/>
        <end position="307"/>
    </location>
</feature>
<evidence type="ECO:0000256" key="7">
    <source>
        <dbReference type="RuleBase" id="RU363032"/>
    </source>
</evidence>
<evidence type="ECO:0000256" key="4">
    <source>
        <dbReference type="ARBA" id="ARBA00022692"/>
    </source>
</evidence>
<protein>
    <submittedName>
        <fullName evidence="9">ABC transporter permease</fullName>
    </submittedName>
</protein>
<evidence type="ECO:0000313" key="10">
    <source>
        <dbReference type="Proteomes" id="UP001494902"/>
    </source>
</evidence>
<comment type="caution">
    <text evidence="9">The sequence shown here is derived from an EMBL/GenBank/DDBJ whole genome shotgun (WGS) entry which is preliminary data.</text>
</comment>
<feature type="transmembrane region" description="Helical" evidence="7">
    <location>
        <begin position="133"/>
        <end position="164"/>
    </location>
</feature>
<dbReference type="PANTHER" id="PTHR43163">
    <property type="entry name" value="DIPEPTIDE TRANSPORT SYSTEM PERMEASE PROTEIN DPPB-RELATED"/>
    <property type="match status" value="1"/>
</dbReference>
<accession>A0ABV1K6B4</accession>
<keyword evidence="10" id="KW-1185">Reference proteome</keyword>
<dbReference type="EMBL" id="JBEDNQ010000001">
    <property type="protein sequence ID" value="MEQ3549358.1"/>
    <property type="molecule type" value="Genomic_DNA"/>
</dbReference>
<sequence>MLRYALRRCAVGVGLAWVVLTLIFLSLHAVPGDPAEVILSGEGAGAVTQEAVAQVRAELGLDRPLGVQYLQYLGGVLTGDLGTSFTDRAPVTEHLADRLPATASIVLVAAVIGISAGIVIGSWAGRGGRVADAVVGIGTGLGVSVPVYVLGSLLVLVFALTLRALPAGGYRAFADDPAGHLERLILPSLAVAVAFACVVARMTRSAVVETARQDWVRTGRAVGMTRAGVFRVHVLRNALAPVVTVSGLEIGTLLGSTVLVERIFNWPGTGSLLVDAVAQRDYPVVQGIVLAVAVAFIALNIVVDLVYGVLDPRVVHR</sequence>
<dbReference type="CDD" id="cd06261">
    <property type="entry name" value="TM_PBP2"/>
    <property type="match status" value="1"/>
</dbReference>
<dbReference type="PROSITE" id="PS50928">
    <property type="entry name" value="ABC_TM1"/>
    <property type="match status" value="1"/>
</dbReference>
<organism evidence="9 10">
    <name type="scientific">Pseudonocardia nematodicida</name>
    <dbReference type="NCBI Taxonomy" id="1206997"/>
    <lineage>
        <taxon>Bacteria</taxon>
        <taxon>Bacillati</taxon>
        <taxon>Actinomycetota</taxon>
        <taxon>Actinomycetes</taxon>
        <taxon>Pseudonocardiales</taxon>
        <taxon>Pseudonocardiaceae</taxon>
        <taxon>Pseudonocardia</taxon>
    </lineage>
</organism>
<keyword evidence="6 7" id="KW-0472">Membrane</keyword>
<dbReference type="RefSeq" id="WP_349296437.1">
    <property type="nucleotide sequence ID" value="NZ_JBEDNQ010000001.1"/>
</dbReference>
<gene>
    <name evidence="9" type="ORF">WIS52_02640</name>
</gene>
<evidence type="ECO:0000259" key="8">
    <source>
        <dbReference type="PROSITE" id="PS50928"/>
    </source>
</evidence>
<evidence type="ECO:0000313" key="9">
    <source>
        <dbReference type="EMBL" id="MEQ3549358.1"/>
    </source>
</evidence>
<dbReference type="InterPro" id="IPR045621">
    <property type="entry name" value="BPD_transp_1_N"/>
</dbReference>
<comment type="subcellular location">
    <subcellularLocation>
        <location evidence="1 7">Cell membrane</location>
        <topology evidence="1 7">Multi-pass membrane protein</topology>
    </subcellularLocation>
</comment>
<dbReference type="Pfam" id="PF19300">
    <property type="entry name" value="BPD_transp_1_N"/>
    <property type="match status" value="1"/>
</dbReference>
<dbReference type="SUPFAM" id="SSF161098">
    <property type="entry name" value="MetI-like"/>
    <property type="match status" value="1"/>
</dbReference>
<dbReference type="InterPro" id="IPR000515">
    <property type="entry name" value="MetI-like"/>
</dbReference>
<feature type="transmembrane region" description="Helical" evidence="7">
    <location>
        <begin position="238"/>
        <end position="264"/>
    </location>
</feature>
<feature type="transmembrane region" description="Helical" evidence="7">
    <location>
        <begin position="184"/>
        <end position="203"/>
    </location>
</feature>
<dbReference type="PANTHER" id="PTHR43163:SF6">
    <property type="entry name" value="DIPEPTIDE TRANSPORT SYSTEM PERMEASE PROTEIN DPPB-RELATED"/>
    <property type="match status" value="1"/>
</dbReference>
<comment type="similarity">
    <text evidence="7">Belongs to the binding-protein-dependent transport system permease family.</text>
</comment>
<name>A0ABV1K6B4_9PSEU</name>
<evidence type="ECO:0000256" key="1">
    <source>
        <dbReference type="ARBA" id="ARBA00004651"/>
    </source>
</evidence>
<evidence type="ECO:0000256" key="2">
    <source>
        <dbReference type="ARBA" id="ARBA00022448"/>
    </source>
</evidence>